<proteinExistence type="predicted"/>
<dbReference type="AlphaFoldDB" id="A0A0E3ZIY0"/>
<organism evidence="2 3">
    <name type="scientific">Pontibacter korlensis</name>
    <dbReference type="NCBI Taxonomy" id="400092"/>
    <lineage>
        <taxon>Bacteria</taxon>
        <taxon>Pseudomonadati</taxon>
        <taxon>Bacteroidota</taxon>
        <taxon>Cytophagia</taxon>
        <taxon>Cytophagales</taxon>
        <taxon>Hymenobacteraceae</taxon>
        <taxon>Pontibacter</taxon>
    </lineage>
</organism>
<evidence type="ECO:0000259" key="1">
    <source>
        <dbReference type="Pfam" id="PF18962"/>
    </source>
</evidence>
<gene>
    <name evidence="2" type="ORF">PKOR_11705</name>
</gene>
<name>A0A0E3ZIY0_9BACT</name>
<dbReference type="Proteomes" id="UP000033109">
    <property type="component" value="Chromosome"/>
</dbReference>
<protein>
    <recommendedName>
        <fullName evidence="1">Secretion system C-terminal sorting domain-containing protein</fullName>
    </recommendedName>
</protein>
<accession>A0A0E3ZIY0</accession>
<evidence type="ECO:0000313" key="3">
    <source>
        <dbReference type="Proteomes" id="UP000033109"/>
    </source>
</evidence>
<dbReference type="KEGG" id="pko:PKOR_11705"/>
<evidence type="ECO:0000313" key="2">
    <source>
        <dbReference type="EMBL" id="AKD05665.1"/>
    </source>
</evidence>
<sequence>MVASPCQNVLQQEAIQAIAYPTTFSDKATVQFTLQQAGNYTVNLYDMQGTLVKQLKAGTAMANEQVKVDVQGESLREGVYIARIVSDSASESLKLILKH</sequence>
<reference evidence="2 3" key="1">
    <citation type="journal article" date="2015" name="Sci. Rep.">
        <title>Unraveling adaptation of Pontibacter korlensis to radiation and infertility in desert through complete genome and comparative transcriptomic analysis.</title>
        <authorList>
            <person name="Dai J."/>
            <person name="Dai W."/>
            <person name="Qiu C."/>
            <person name="Yang Z."/>
            <person name="Zhang Y."/>
            <person name="Zhou M."/>
            <person name="Zhang L."/>
            <person name="Fang C."/>
            <person name="Gao Q."/>
            <person name="Yang Q."/>
            <person name="Li X."/>
            <person name="Wang Z."/>
            <person name="Wang Z."/>
            <person name="Jia Z."/>
            <person name="Chen X."/>
        </authorList>
    </citation>
    <scope>NUCLEOTIDE SEQUENCE [LARGE SCALE GENOMIC DNA]</scope>
    <source>
        <strain evidence="2 3">X14-1T</strain>
    </source>
</reference>
<keyword evidence="3" id="KW-1185">Reference proteome</keyword>
<dbReference type="EMBL" id="CP009621">
    <property type="protein sequence ID" value="AKD05665.1"/>
    <property type="molecule type" value="Genomic_DNA"/>
</dbReference>
<dbReference type="NCBIfam" id="TIGR04183">
    <property type="entry name" value="Por_Secre_tail"/>
    <property type="match status" value="1"/>
</dbReference>
<dbReference type="HOGENOM" id="CLU_2317803_0_0_10"/>
<feature type="domain" description="Secretion system C-terminal sorting" evidence="1">
    <location>
        <begin position="20"/>
        <end position="96"/>
    </location>
</feature>
<dbReference type="PATRIC" id="fig|400092.3.peg.2547"/>
<dbReference type="Pfam" id="PF18962">
    <property type="entry name" value="Por_Secre_tail"/>
    <property type="match status" value="1"/>
</dbReference>
<dbReference type="InterPro" id="IPR026444">
    <property type="entry name" value="Secre_tail"/>
</dbReference>
<dbReference type="Gene3D" id="2.60.40.4070">
    <property type="match status" value="1"/>
</dbReference>